<reference evidence="2" key="2">
    <citation type="submission" date="2020-12" db="EMBL/GenBank/DDBJ databases">
        <title>New Spironucleus salmonicida genome in near-complete chromosomes.</title>
        <authorList>
            <person name="Xu F."/>
            <person name="Kurt Z."/>
            <person name="Jimenez-Gonzalez A."/>
            <person name="Astvaldsson A."/>
            <person name="Andersson J.O."/>
            <person name="Svard S.G."/>
        </authorList>
    </citation>
    <scope>NUCLEOTIDE SEQUENCE</scope>
    <source>
        <strain evidence="2">ATCC 50377</strain>
    </source>
</reference>
<dbReference type="EMBL" id="AUWU02000005">
    <property type="protein sequence ID" value="KAH0573433.1"/>
    <property type="molecule type" value="Genomic_DNA"/>
</dbReference>
<dbReference type="VEuPathDB" id="GiardiaDB:SS50377_25553"/>
<protein>
    <submittedName>
        <fullName evidence="1">Uncharacterized protein</fullName>
    </submittedName>
</protein>
<gene>
    <name evidence="1" type="ORF">SS50377_15121</name>
    <name evidence="2" type="ORF">SS50377_25553</name>
</gene>
<evidence type="ECO:0000313" key="1">
    <source>
        <dbReference type="EMBL" id="EST45101.1"/>
    </source>
</evidence>
<name>V6LN15_9EUKA</name>
<reference evidence="1 2" key="1">
    <citation type="journal article" date="2014" name="PLoS Genet.">
        <title>The Genome of Spironucleus salmonicida Highlights a Fish Pathogen Adapted to Fluctuating Environments.</title>
        <authorList>
            <person name="Xu F."/>
            <person name="Jerlstrom-Hultqvist J."/>
            <person name="Einarsson E."/>
            <person name="Astvaldsson A."/>
            <person name="Svard S.G."/>
            <person name="Andersson J.O."/>
        </authorList>
    </citation>
    <scope>NUCLEOTIDE SEQUENCE</scope>
    <source>
        <strain evidence="2">ATCC 50377</strain>
    </source>
</reference>
<proteinExistence type="predicted"/>
<dbReference type="Proteomes" id="UP000018208">
    <property type="component" value="Unassembled WGS sequence"/>
</dbReference>
<keyword evidence="3" id="KW-1185">Reference proteome</keyword>
<dbReference type="EMBL" id="KI546101">
    <property type="protein sequence ID" value="EST45101.1"/>
    <property type="molecule type" value="Genomic_DNA"/>
</dbReference>
<organism evidence="1">
    <name type="scientific">Spironucleus salmonicida</name>
    <dbReference type="NCBI Taxonomy" id="348837"/>
    <lineage>
        <taxon>Eukaryota</taxon>
        <taxon>Metamonada</taxon>
        <taxon>Diplomonadida</taxon>
        <taxon>Hexamitidae</taxon>
        <taxon>Hexamitinae</taxon>
        <taxon>Spironucleus</taxon>
    </lineage>
</organism>
<evidence type="ECO:0000313" key="2">
    <source>
        <dbReference type="EMBL" id="KAH0573433.1"/>
    </source>
</evidence>
<sequence>MAFQRKNINSRNLHMKITPLQLNPKIEPRQNRTPQQPLESYLEFAPNIPTSNTRTEDDSQLKKRVIALELQTREQREINQNMNDFLNQQQQIITQLVSEMNLLTKRFHTLDSEIVNLNTRMQQCEGSNDAVSYKDAFNRQIQAIQSQMSVVGAKLDILQNEAKSGKNTTVSRDEWQWGQNVLVEQIKNVETAIKNFQFSTKK</sequence>
<evidence type="ECO:0000313" key="3">
    <source>
        <dbReference type="Proteomes" id="UP000018208"/>
    </source>
</evidence>
<accession>V6LN15</accession>
<dbReference type="AlphaFoldDB" id="V6LN15"/>